<evidence type="ECO:0000313" key="12">
    <source>
        <dbReference type="EMBL" id="KAG0585160.1"/>
    </source>
</evidence>
<comment type="subcellular location">
    <subcellularLocation>
        <location evidence="1">Nucleus membrane</location>
        <topology evidence="1">Multi-pass membrane protein</topology>
    </subcellularLocation>
</comment>
<feature type="domain" description="RCK N-terminal" evidence="11">
    <location>
        <begin position="22"/>
        <end position="165"/>
    </location>
</feature>
<keyword evidence="4" id="KW-0812">Transmembrane</keyword>
<dbReference type="InterPro" id="IPR010420">
    <property type="entry name" value="CASTOR/POLLUX/SYM8_dom"/>
</dbReference>
<keyword evidence="13" id="KW-1185">Reference proteome</keyword>
<keyword evidence="9" id="KW-0407">Ion channel</keyword>
<feature type="compositionally biased region" description="Basic and acidic residues" evidence="10">
    <location>
        <begin position="12"/>
        <end position="22"/>
    </location>
</feature>
<evidence type="ECO:0000256" key="4">
    <source>
        <dbReference type="ARBA" id="ARBA00022692"/>
    </source>
</evidence>
<dbReference type="SUPFAM" id="SSF51735">
    <property type="entry name" value="NAD(P)-binding Rossmann-fold domains"/>
    <property type="match status" value="1"/>
</dbReference>
<evidence type="ECO:0000259" key="11">
    <source>
        <dbReference type="PROSITE" id="PS51201"/>
    </source>
</evidence>
<dbReference type="PANTHER" id="PTHR31563">
    <property type="entry name" value="ION CHANNEL POLLUX-RELATED"/>
    <property type="match status" value="1"/>
</dbReference>
<evidence type="ECO:0000256" key="10">
    <source>
        <dbReference type="SAM" id="MobiDB-lite"/>
    </source>
</evidence>
<evidence type="ECO:0000256" key="7">
    <source>
        <dbReference type="ARBA" id="ARBA00023136"/>
    </source>
</evidence>
<name>A0A8T0IN24_CERPU</name>
<evidence type="ECO:0000256" key="8">
    <source>
        <dbReference type="ARBA" id="ARBA00023242"/>
    </source>
</evidence>
<keyword evidence="8" id="KW-0539">Nucleus</keyword>
<dbReference type="GO" id="GO:0034220">
    <property type="term" value="P:monoatomic ion transmembrane transport"/>
    <property type="evidence" value="ECO:0007669"/>
    <property type="project" value="UniProtKB-KW"/>
</dbReference>
<dbReference type="PROSITE" id="PS51201">
    <property type="entry name" value="RCK_N"/>
    <property type="match status" value="1"/>
</dbReference>
<dbReference type="InterPro" id="IPR003148">
    <property type="entry name" value="RCK_N"/>
</dbReference>
<dbReference type="Pfam" id="PF06241">
    <property type="entry name" value="Castor_Poll_mid"/>
    <property type="match status" value="1"/>
</dbReference>
<comment type="caution">
    <text evidence="12">The sequence shown here is derived from an EMBL/GenBank/DDBJ whole genome shotgun (WGS) entry which is preliminary data.</text>
</comment>
<evidence type="ECO:0000256" key="2">
    <source>
        <dbReference type="ARBA" id="ARBA00008577"/>
    </source>
</evidence>
<evidence type="ECO:0000256" key="1">
    <source>
        <dbReference type="ARBA" id="ARBA00004232"/>
    </source>
</evidence>
<sequence>MAMDTVNDEGDEQKQSHEEPGVHHTVILGWSRKLASLLRQLAVANQSLGGGEITVVAAVDVERMEQEHKRENIDMLGTSVRFICGSRHDTEILRKASIDTASAIIVLAESQDADESDQLSGIIVRKIMKVVDVATFKGHIVVEVIDFENEPWIKKTGGDLVETVVAKDVITRLMVQCARQPGLAQVWKDILGFDKAEFYLKRWPELDGMRFIDVLVSFPEAIPCGVKVASRNKIVLNPDDEYVLAEGDEVLVIADDDDSYAPSTSLPEVQVVKPQASKEVVEAKAVKKILLCGWQQDMEDLISVLEQTLGTGSEVWIFSEVPEEERERRLKGKGIVAEELENVKLIQITGKSTAIKDLEHLPLETFDSILLVADGDTAFNAEQGPLSTLIMIKSIQAKRLPYREARAVQIRPAGNSKSSWIDELQHGTAQSIIVSEILNAQTKEAIDKADDSHDIEISDEIVSMALAMVAEDKRISGVLDELFAEEGNEMILRPAEMYLDHDAEKLSFYDIMMRARLRKEIVIGYQCEDEEQPVVNPSNKAARQKWSLDDSFIVLVERH</sequence>
<proteinExistence type="inferred from homology"/>
<gene>
    <name evidence="12" type="ORF">KC19_3G262800</name>
</gene>
<keyword evidence="6" id="KW-0406">Ion transport</keyword>
<accession>A0A8T0IN24</accession>
<evidence type="ECO:0000256" key="9">
    <source>
        <dbReference type="ARBA" id="ARBA00023303"/>
    </source>
</evidence>
<evidence type="ECO:0000256" key="3">
    <source>
        <dbReference type="ARBA" id="ARBA00022448"/>
    </source>
</evidence>
<evidence type="ECO:0000256" key="6">
    <source>
        <dbReference type="ARBA" id="ARBA00023065"/>
    </source>
</evidence>
<dbReference type="InterPro" id="IPR036291">
    <property type="entry name" value="NAD(P)-bd_dom_sf"/>
</dbReference>
<keyword evidence="7" id="KW-0472">Membrane</keyword>
<dbReference type="PANTHER" id="PTHR31563:SF10">
    <property type="entry name" value="ION CHANNEL POLLUX-RELATED"/>
    <property type="match status" value="1"/>
</dbReference>
<reference evidence="12" key="1">
    <citation type="submission" date="2020-06" db="EMBL/GenBank/DDBJ databases">
        <title>WGS assembly of Ceratodon purpureus strain R40.</title>
        <authorList>
            <person name="Carey S.B."/>
            <person name="Jenkins J."/>
            <person name="Shu S."/>
            <person name="Lovell J.T."/>
            <person name="Sreedasyam A."/>
            <person name="Maumus F."/>
            <person name="Tiley G.P."/>
            <person name="Fernandez-Pozo N."/>
            <person name="Barry K."/>
            <person name="Chen C."/>
            <person name="Wang M."/>
            <person name="Lipzen A."/>
            <person name="Daum C."/>
            <person name="Saski C.A."/>
            <person name="Payton A.C."/>
            <person name="Mcbreen J.C."/>
            <person name="Conrad R.E."/>
            <person name="Kollar L.M."/>
            <person name="Olsson S."/>
            <person name="Huttunen S."/>
            <person name="Landis J.B."/>
            <person name="Wickett N.J."/>
            <person name="Johnson M.G."/>
            <person name="Rensing S.A."/>
            <person name="Grimwood J."/>
            <person name="Schmutz J."/>
            <person name="Mcdaniel S.F."/>
        </authorList>
    </citation>
    <scope>NUCLEOTIDE SEQUENCE</scope>
    <source>
        <strain evidence="12">R40</strain>
    </source>
</reference>
<feature type="compositionally biased region" description="Acidic residues" evidence="10">
    <location>
        <begin position="1"/>
        <end position="11"/>
    </location>
</feature>
<dbReference type="InterPro" id="IPR044849">
    <property type="entry name" value="CASTOR/POLLUX/SYM8-like"/>
</dbReference>
<keyword evidence="5" id="KW-1133">Transmembrane helix</keyword>
<protein>
    <recommendedName>
        <fullName evidence="11">RCK N-terminal domain-containing protein</fullName>
    </recommendedName>
</protein>
<feature type="region of interest" description="Disordered" evidence="10">
    <location>
        <begin position="1"/>
        <end position="22"/>
    </location>
</feature>
<keyword evidence="3" id="KW-0813">Transport</keyword>
<dbReference type="AlphaFoldDB" id="A0A8T0IN24"/>
<evidence type="ECO:0000313" key="13">
    <source>
        <dbReference type="Proteomes" id="UP000822688"/>
    </source>
</evidence>
<dbReference type="GO" id="GO:0006813">
    <property type="term" value="P:potassium ion transport"/>
    <property type="evidence" value="ECO:0007669"/>
    <property type="project" value="InterPro"/>
</dbReference>
<comment type="similarity">
    <text evidence="2">Belongs to the castor/pollux (TC 1.A.1.23) family.</text>
</comment>
<dbReference type="OrthoDB" id="414047at2759"/>
<dbReference type="Proteomes" id="UP000822688">
    <property type="component" value="Chromosome 3"/>
</dbReference>
<evidence type="ECO:0000256" key="5">
    <source>
        <dbReference type="ARBA" id="ARBA00022989"/>
    </source>
</evidence>
<dbReference type="GO" id="GO:0031965">
    <property type="term" value="C:nuclear membrane"/>
    <property type="evidence" value="ECO:0007669"/>
    <property type="project" value="UniProtKB-SubCell"/>
</dbReference>
<dbReference type="Gene3D" id="3.40.50.720">
    <property type="entry name" value="NAD(P)-binding Rossmann-like Domain"/>
    <property type="match status" value="1"/>
</dbReference>
<dbReference type="EMBL" id="CM026423">
    <property type="protein sequence ID" value="KAG0585160.1"/>
    <property type="molecule type" value="Genomic_DNA"/>
</dbReference>
<organism evidence="12 13">
    <name type="scientific">Ceratodon purpureus</name>
    <name type="common">Fire moss</name>
    <name type="synonym">Dicranum purpureum</name>
    <dbReference type="NCBI Taxonomy" id="3225"/>
    <lineage>
        <taxon>Eukaryota</taxon>
        <taxon>Viridiplantae</taxon>
        <taxon>Streptophyta</taxon>
        <taxon>Embryophyta</taxon>
        <taxon>Bryophyta</taxon>
        <taxon>Bryophytina</taxon>
        <taxon>Bryopsida</taxon>
        <taxon>Dicranidae</taxon>
        <taxon>Pseudoditrichales</taxon>
        <taxon>Ditrichaceae</taxon>
        <taxon>Ceratodon</taxon>
    </lineage>
</organism>